<feature type="compositionally biased region" description="Polar residues" evidence="1">
    <location>
        <begin position="735"/>
        <end position="749"/>
    </location>
</feature>
<feature type="compositionally biased region" description="Basic and acidic residues" evidence="1">
    <location>
        <begin position="281"/>
        <end position="295"/>
    </location>
</feature>
<reference evidence="3" key="1">
    <citation type="submission" date="2018-12" db="EMBL/GenBank/DDBJ databases">
        <title>The complete genome of Metarhizium rileyi, a key fungal pathogen of Lepidoptera.</title>
        <authorList>
            <person name="Binneck E."/>
            <person name="Lastra C.C.L."/>
            <person name="Sosa-Gomez D.R."/>
        </authorList>
    </citation>
    <scope>NUCLEOTIDE SEQUENCE [LARGE SCALE GENOMIC DNA]</scope>
    <source>
        <strain evidence="3">Cep018-CH2</strain>
    </source>
</reference>
<protein>
    <recommendedName>
        <fullName evidence="4">ATP synthase subunit f, mitochondrial</fullName>
    </recommendedName>
</protein>
<sequence>MSFVSRRALSTLIPPKVASPKAIGGAPDALRMQRVVSFYEKLPRGAAPEAKAKGLLGRYQAKYFGKKTSVQPIIHILALLIGVGYAQNYYFHLPRLNPDFGLVKDPNCIAQGADHLAPEQDRQAHDFDYDRSKAHGNLTSNGDQITNKNVISTEEQSNSADVSTSGGSDTEFSRQRDGEKSHGRSASTVKKPATFKAVSVNKTFLASKGSPSGVAAKPIDKPATGSNTPPPGSSALSSSRPRLVAKTGTGTRDSTPRFSSVVNGAKPASTPDPGAVWNKNRPPEPKKFTDEELKKYGIHMASRLNEDDAQGPNKWADIDDDDDDWAPEAITWGDGTKTTLPHLDEPQALIDDTIAVPTPNKPRMIPSSPAPIMGSGSPVSRPGGLTTGRGLVLKAASQERPAVTAKPPASTAPTKSPWATLPPVERASPGLTDHLSSTRSEARDAILFKTSTQLPKETIAADDFNRSWREGSSHTTRELYNSQSGRYEPVFGRRGSIKSESHTKYPALLQRPHPSDQPMEPHGLPSTSRLPQEAPLTRRRGSSSVSTASGLLQQRMGKNNETNVPPVPSMDTITPARATFSKPVESPVFSSEPGSSGRPPSGQQASQPQATAPSPGSASAISQLSGAHSDPKPESLQPSSDPIADELEYQKRLMRERIELARKRRQEEEAREEAAKRERIQKKLEALGPAPEKRSDKRETHLKPDTTKPTQIQRRERQAPNEKESSPGVDLSPVSAMSNVTSQPDTPVVNSKDHSANVSLPPTSMSSRRLSHGHESRRNDLWGGQGARTDRFSSWGAGAPPSSRNVWGSPDNDRGLGNGTFNPDLGRVTNASSAPSQGPKGPLPIAPPGNTSRAPPQNQPQASQISLLSSQNRQYGPPGSDLASKWVASVAETDKKLSTTRLAERAGRERQLMERGLTMEDAQPTIKETWRPIHVPGDGTRHNIATADVQSHQSAHWKGTKDVSQTATTVLGDQAPSANAGIIGSGAPSQSRPSRFFQAKDVRHEMPAGLGLSRSSSPTPPPPTMEGHPAYEGDIMRPHVSLPKPQPVVKLPPTMLSAQHLPARSSNVWSTRISATDSQQVRLSHDAPSGGERNWQARFHKLFHGDKPIQSRDITVDVSSKGSFDHLGYQTSATVSLPVVLPIQAAADSQSLVSKPMAEECFEEQEMGSLPQIRLPHKAPEAAWQPAVAQAKLLPKRFLVQASIMEPFRPSDLPGGQNTINGREARISNERLLGIEDSAAERREGRKKTPSHRTMNLVTFEMLEVAEEVFGQGGPIVGPGINPLFRRLPANSTMMIAATDITN</sequence>
<feature type="compositionally biased region" description="Basic and acidic residues" evidence="1">
    <location>
        <begin position="662"/>
        <end position="706"/>
    </location>
</feature>
<feature type="compositionally biased region" description="Basic and acidic residues" evidence="1">
    <location>
        <begin position="465"/>
        <end position="477"/>
    </location>
</feature>
<evidence type="ECO:0008006" key="4">
    <source>
        <dbReference type="Google" id="ProtNLM"/>
    </source>
</evidence>
<dbReference type="InterPro" id="IPR019727">
    <property type="entry name" value="ATP_synth_F0_fsu_mt_fun"/>
</dbReference>
<feature type="region of interest" description="Disordered" evidence="1">
    <location>
        <begin position="206"/>
        <end position="342"/>
    </location>
</feature>
<proteinExistence type="predicted"/>
<feature type="compositionally biased region" description="Polar residues" evidence="1">
    <location>
        <begin position="248"/>
        <end position="262"/>
    </location>
</feature>
<feature type="compositionally biased region" description="Basic and acidic residues" evidence="1">
    <location>
        <begin position="713"/>
        <end position="725"/>
    </location>
</feature>
<dbReference type="Pfam" id="PF10791">
    <property type="entry name" value="F1F0-ATPsyn_F"/>
    <property type="match status" value="1"/>
</dbReference>
<feature type="compositionally biased region" description="Low complexity" evidence="1">
    <location>
        <begin position="590"/>
        <end position="623"/>
    </location>
</feature>
<feature type="compositionally biased region" description="Polar residues" evidence="1">
    <location>
        <begin position="849"/>
        <end position="864"/>
    </location>
</feature>
<feature type="region of interest" description="Disordered" evidence="1">
    <location>
        <begin position="152"/>
        <end position="190"/>
    </location>
</feature>
<feature type="compositionally biased region" description="Basic and acidic residues" evidence="1">
    <location>
        <begin position="171"/>
        <end position="182"/>
    </location>
</feature>
<evidence type="ECO:0000256" key="1">
    <source>
        <dbReference type="SAM" id="MobiDB-lite"/>
    </source>
</evidence>
<name>A0A5C6GPF8_METRR</name>
<comment type="caution">
    <text evidence="2">The sequence shown here is derived from an EMBL/GenBank/DDBJ whole genome shotgun (WGS) entry which is preliminary data.</text>
</comment>
<dbReference type="PANTHER" id="PTHR28161">
    <property type="entry name" value="ATP SYNTHASE SUBUNIT F, MITOCHONDRIAL"/>
    <property type="match status" value="1"/>
</dbReference>
<evidence type="ECO:0000313" key="2">
    <source>
        <dbReference type="EMBL" id="TWU78902.1"/>
    </source>
</evidence>
<dbReference type="PANTHER" id="PTHR28161:SF1">
    <property type="entry name" value="ATP SYNTHASE SUBUNIT F, MITOCHONDRIAL"/>
    <property type="match status" value="1"/>
</dbReference>
<feature type="region of interest" description="Disordered" evidence="1">
    <location>
        <begin position="355"/>
        <end position="440"/>
    </location>
</feature>
<organism evidence="2 3">
    <name type="scientific">Metarhizium rileyi (strain RCEF 4871)</name>
    <name type="common">Nomuraea rileyi</name>
    <dbReference type="NCBI Taxonomy" id="1649241"/>
    <lineage>
        <taxon>Eukaryota</taxon>
        <taxon>Fungi</taxon>
        <taxon>Dikarya</taxon>
        <taxon>Ascomycota</taxon>
        <taxon>Pezizomycotina</taxon>
        <taxon>Sordariomycetes</taxon>
        <taxon>Hypocreomycetidae</taxon>
        <taxon>Hypocreales</taxon>
        <taxon>Clavicipitaceae</taxon>
        <taxon>Metarhizium</taxon>
    </lineage>
</organism>
<feature type="compositionally biased region" description="Polar residues" evidence="1">
    <location>
        <begin position="756"/>
        <end position="768"/>
    </location>
</feature>
<feature type="compositionally biased region" description="Polar residues" evidence="1">
    <location>
        <begin position="542"/>
        <end position="563"/>
    </location>
</feature>
<gene>
    <name evidence="2" type="ORF">ED733_007830</name>
</gene>
<feature type="compositionally biased region" description="Polar residues" evidence="1">
    <location>
        <begin position="152"/>
        <end position="170"/>
    </location>
</feature>
<evidence type="ECO:0000313" key="3">
    <source>
        <dbReference type="Proteomes" id="UP000317257"/>
    </source>
</evidence>
<accession>A0A5C6GPF8</accession>
<feature type="region of interest" description="Disordered" evidence="1">
    <location>
        <begin position="465"/>
        <end position="648"/>
    </location>
</feature>
<dbReference type="Proteomes" id="UP000317257">
    <property type="component" value="Unassembled WGS sequence"/>
</dbReference>
<dbReference type="EMBL" id="SBHS01000001">
    <property type="protein sequence ID" value="TWU78902.1"/>
    <property type="molecule type" value="Genomic_DNA"/>
</dbReference>
<dbReference type="GO" id="GO:0046933">
    <property type="term" value="F:proton-transporting ATP synthase activity, rotational mechanism"/>
    <property type="evidence" value="ECO:0007669"/>
    <property type="project" value="TreeGrafter"/>
</dbReference>
<feature type="region of interest" description="Disordered" evidence="1">
    <location>
        <begin position="662"/>
        <end position="864"/>
    </location>
</feature>